<gene>
    <name evidence="2" type="ORF">Z519_06621</name>
</gene>
<keyword evidence="3" id="KW-1185">Reference proteome</keyword>
<dbReference type="EMBL" id="KN846988">
    <property type="protein sequence ID" value="KIW92772.1"/>
    <property type="molecule type" value="Genomic_DNA"/>
</dbReference>
<name>A0A0D2G210_CLAB1</name>
<organism evidence="2 3">
    <name type="scientific">Cladophialophora bantiana (strain ATCC 10958 / CBS 173.52 / CDC B-1940 / NIH 8579)</name>
    <name type="common">Xylohypha bantiana</name>
    <dbReference type="NCBI Taxonomy" id="1442370"/>
    <lineage>
        <taxon>Eukaryota</taxon>
        <taxon>Fungi</taxon>
        <taxon>Dikarya</taxon>
        <taxon>Ascomycota</taxon>
        <taxon>Pezizomycotina</taxon>
        <taxon>Eurotiomycetes</taxon>
        <taxon>Chaetothyriomycetidae</taxon>
        <taxon>Chaetothyriales</taxon>
        <taxon>Herpotrichiellaceae</taxon>
        <taxon>Cladophialophora</taxon>
    </lineage>
</organism>
<dbReference type="RefSeq" id="XP_016619441.1">
    <property type="nucleotide sequence ID" value="XM_016764359.1"/>
</dbReference>
<accession>A0A0D2G210</accession>
<dbReference type="OrthoDB" id="4144895at2759"/>
<proteinExistence type="predicted"/>
<feature type="region of interest" description="Disordered" evidence="1">
    <location>
        <begin position="241"/>
        <end position="260"/>
    </location>
</feature>
<dbReference type="GeneID" id="27699549"/>
<evidence type="ECO:0000313" key="2">
    <source>
        <dbReference type="EMBL" id="KIW92772.1"/>
    </source>
</evidence>
<reference evidence="2" key="1">
    <citation type="submission" date="2015-01" db="EMBL/GenBank/DDBJ databases">
        <title>The Genome Sequence of Cladophialophora bantiana CBS 173.52.</title>
        <authorList>
            <consortium name="The Broad Institute Genomics Platform"/>
            <person name="Cuomo C."/>
            <person name="de Hoog S."/>
            <person name="Gorbushina A."/>
            <person name="Stielow B."/>
            <person name="Teixiera M."/>
            <person name="Abouelleil A."/>
            <person name="Chapman S.B."/>
            <person name="Priest M."/>
            <person name="Young S.K."/>
            <person name="Wortman J."/>
            <person name="Nusbaum C."/>
            <person name="Birren B."/>
        </authorList>
    </citation>
    <scope>NUCLEOTIDE SEQUENCE [LARGE SCALE GENOMIC DNA]</scope>
    <source>
        <strain evidence="2">CBS 173.52</strain>
    </source>
</reference>
<dbReference type="HOGENOM" id="CLU_900168_0_0_1"/>
<dbReference type="VEuPathDB" id="FungiDB:Z519_06621"/>
<dbReference type="AlphaFoldDB" id="A0A0D2G210"/>
<protein>
    <submittedName>
        <fullName evidence="2">Uncharacterized protein</fullName>
    </submittedName>
</protein>
<dbReference type="Proteomes" id="UP000053789">
    <property type="component" value="Unassembled WGS sequence"/>
</dbReference>
<evidence type="ECO:0000256" key="1">
    <source>
        <dbReference type="SAM" id="MobiDB-lite"/>
    </source>
</evidence>
<evidence type="ECO:0000313" key="3">
    <source>
        <dbReference type="Proteomes" id="UP000053789"/>
    </source>
</evidence>
<sequence>MLPKAEIVDKNLTAAAAHAKILQNLFQEQQRRNRTVNFTLLQYALWSDTQISSIFMAPLAFDVGPSGWVTTLRDETEKYLDPSVESAELKAFFISTRTTLQTWLHYGLNGVPVPPLIMPRLTTTACLQQGRMIKHYIQDVHNPSPAGGEEGGDSVERKEYWYTQQYLILAEFLWTHHLSYRVEVCGIDLFDMVPTQLKNLRAALERAEDLNRDLAHSCSPKYRNARLWALFIGAHAEWSKSKSKQKTSEPSSPSNKDLLEMNQVERKSPHFIKCSRDFKNYDWESDREIGNRWFSTRLARQVRDMKMSI</sequence>